<keyword evidence="1" id="KW-0597">Phosphoprotein</keyword>
<sequence>MKILICESNPLLMQLMGKELMAEQNEVRLAWVGEKMTSQLTSFAPDILITEVLLPHMNGFEFIHNARLQFPKMMIVVISSLSSNRLIELIFRLGADEFISKPFDPTHLNIHIQKAIQGKKNSFISNAIDYVTKI</sequence>
<dbReference type="SMART" id="SM00448">
    <property type="entry name" value="REC"/>
    <property type="match status" value="1"/>
</dbReference>
<dbReference type="STRING" id="681398.PJIAN_1949"/>
<dbReference type="AlphaFoldDB" id="A0A161LIR9"/>
<dbReference type="PANTHER" id="PTHR44591:SF3">
    <property type="entry name" value="RESPONSE REGULATORY DOMAIN-CONTAINING PROTEIN"/>
    <property type="match status" value="1"/>
</dbReference>
<dbReference type="Pfam" id="PF00072">
    <property type="entry name" value="Response_reg"/>
    <property type="match status" value="1"/>
</dbReference>
<dbReference type="SUPFAM" id="SSF52172">
    <property type="entry name" value="CheY-like"/>
    <property type="match status" value="1"/>
</dbReference>
<evidence type="ECO:0000313" key="4">
    <source>
        <dbReference type="EMBL" id="GAT62356.1"/>
    </source>
</evidence>
<evidence type="ECO:0000256" key="2">
    <source>
        <dbReference type="PROSITE-ProRule" id="PRU00169"/>
    </source>
</evidence>
<evidence type="ECO:0000313" key="5">
    <source>
        <dbReference type="Proteomes" id="UP000076586"/>
    </source>
</evidence>
<accession>A0A161LIR9</accession>
<proteinExistence type="predicted"/>
<comment type="caution">
    <text evidence="2">Lacks conserved residue(s) required for the propagation of feature annotation.</text>
</comment>
<dbReference type="InterPro" id="IPR011006">
    <property type="entry name" value="CheY-like_superfamily"/>
</dbReference>
<keyword evidence="5" id="KW-1185">Reference proteome</keyword>
<dbReference type="EMBL" id="BDCR01000001">
    <property type="protein sequence ID" value="GAT62356.1"/>
    <property type="molecule type" value="Genomic_DNA"/>
</dbReference>
<dbReference type="PROSITE" id="PS50110">
    <property type="entry name" value="RESPONSE_REGULATORY"/>
    <property type="match status" value="1"/>
</dbReference>
<dbReference type="Gene3D" id="3.40.50.2300">
    <property type="match status" value="1"/>
</dbReference>
<feature type="domain" description="Response regulatory" evidence="3">
    <location>
        <begin position="2"/>
        <end position="116"/>
    </location>
</feature>
<gene>
    <name evidence="4" type="ORF">PJIAN_1949</name>
</gene>
<dbReference type="RefSeq" id="WP_068702466.1">
    <property type="nucleotide sequence ID" value="NZ_BDCR01000001.1"/>
</dbReference>
<dbReference type="CDD" id="cd00156">
    <property type="entry name" value="REC"/>
    <property type="match status" value="1"/>
</dbReference>
<evidence type="ECO:0000256" key="1">
    <source>
        <dbReference type="ARBA" id="ARBA00022553"/>
    </source>
</evidence>
<name>A0A161LIR9_9BACT</name>
<protein>
    <submittedName>
        <fullName evidence="4">Response regulator receiver domain-containing protein</fullName>
    </submittedName>
</protein>
<comment type="caution">
    <text evidence="4">The sequence shown here is derived from an EMBL/GenBank/DDBJ whole genome shotgun (WGS) entry which is preliminary data.</text>
</comment>
<organism evidence="4 5">
    <name type="scientific">Paludibacter jiangxiensis</name>
    <dbReference type="NCBI Taxonomy" id="681398"/>
    <lineage>
        <taxon>Bacteria</taxon>
        <taxon>Pseudomonadati</taxon>
        <taxon>Bacteroidota</taxon>
        <taxon>Bacteroidia</taxon>
        <taxon>Bacteroidales</taxon>
        <taxon>Paludibacteraceae</taxon>
        <taxon>Paludibacter</taxon>
    </lineage>
</organism>
<dbReference type="PANTHER" id="PTHR44591">
    <property type="entry name" value="STRESS RESPONSE REGULATOR PROTEIN 1"/>
    <property type="match status" value="1"/>
</dbReference>
<dbReference type="GO" id="GO:0000160">
    <property type="term" value="P:phosphorelay signal transduction system"/>
    <property type="evidence" value="ECO:0007669"/>
    <property type="project" value="InterPro"/>
</dbReference>
<dbReference type="InterPro" id="IPR001789">
    <property type="entry name" value="Sig_transdc_resp-reg_receiver"/>
</dbReference>
<reference evidence="5" key="1">
    <citation type="submission" date="2016-04" db="EMBL/GenBank/DDBJ databases">
        <title>Draft genome sequence of Paludibacter jiangxiensis strain NM7.</title>
        <authorList>
            <person name="Qiu Y."/>
            <person name="Matsuura N."/>
            <person name="Ohashi A."/>
            <person name="Tourlousse M.D."/>
            <person name="Sekiguchi Y."/>
        </authorList>
    </citation>
    <scope>NUCLEOTIDE SEQUENCE [LARGE SCALE GENOMIC DNA]</scope>
    <source>
        <strain evidence="5">NM7</strain>
    </source>
</reference>
<reference evidence="5" key="2">
    <citation type="journal article" date="2017" name="Genome Announc.">
        <title>Draft genome sequence of Paludibacter jiangxiensis NM7(T), a propionate-producing fermentative bacterium.</title>
        <authorList>
            <person name="Qiu Y.-L."/>
            <person name="Tourlousse D.M."/>
            <person name="Matsuura N."/>
            <person name="Ohashi A."/>
            <person name="Sekiguchi Y."/>
        </authorList>
    </citation>
    <scope>NUCLEOTIDE SEQUENCE [LARGE SCALE GENOMIC DNA]</scope>
    <source>
        <strain evidence="5">NM7</strain>
    </source>
</reference>
<dbReference type="InterPro" id="IPR050595">
    <property type="entry name" value="Bact_response_regulator"/>
</dbReference>
<dbReference type="Proteomes" id="UP000076586">
    <property type="component" value="Unassembled WGS sequence"/>
</dbReference>
<evidence type="ECO:0000259" key="3">
    <source>
        <dbReference type="PROSITE" id="PS50110"/>
    </source>
</evidence>